<dbReference type="Pfam" id="PF06803">
    <property type="entry name" value="DUF1232"/>
    <property type="match status" value="1"/>
</dbReference>
<dbReference type="AlphaFoldDB" id="A0A941DA97"/>
<dbReference type="EMBL" id="JAGSNF010000020">
    <property type="protein sequence ID" value="MBR7744401.1"/>
    <property type="molecule type" value="Genomic_DNA"/>
</dbReference>
<accession>A0A941DA97</accession>
<evidence type="ECO:0000313" key="6">
    <source>
        <dbReference type="EMBL" id="MBR7744401.1"/>
    </source>
</evidence>
<reference evidence="6" key="1">
    <citation type="submission" date="2021-04" db="EMBL/GenBank/DDBJ databases">
        <title>Phycicoccus avicenniae sp. nov., a novel endophytic actinomycetes isolated from branch of Avicennia mariana.</title>
        <authorList>
            <person name="Tuo L."/>
        </authorList>
    </citation>
    <scope>NUCLEOTIDE SEQUENCE</scope>
    <source>
        <strain evidence="6">BSK3Z-2</strain>
    </source>
</reference>
<protein>
    <submittedName>
        <fullName evidence="6">DUF1232 domain-containing protein</fullName>
    </submittedName>
</protein>
<keyword evidence="4" id="KW-0472">Membrane</keyword>
<comment type="subcellular location">
    <subcellularLocation>
        <location evidence="1">Endomembrane system</location>
        <topology evidence="1">Multi-pass membrane protein</topology>
    </subcellularLocation>
</comment>
<comment type="caution">
    <text evidence="6">The sequence shown here is derived from an EMBL/GenBank/DDBJ whole genome shotgun (WGS) entry which is preliminary data.</text>
</comment>
<evidence type="ECO:0000256" key="1">
    <source>
        <dbReference type="ARBA" id="ARBA00004127"/>
    </source>
</evidence>
<keyword evidence="3" id="KW-1133">Transmembrane helix</keyword>
<dbReference type="RefSeq" id="WP_211603925.1">
    <property type="nucleotide sequence ID" value="NZ_JAGSNF010000020.1"/>
</dbReference>
<organism evidence="6 7">
    <name type="scientific">Phycicoccus avicenniae</name>
    <dbReference type="NCBI Taxonomy" id="2828860"/>
    <lineage>
        <taxon>Bacteria</taxon>
        <taxon>Bacillati</taxon>
        <taxon>Actinomycetota</taxon>
        <taxon>Actinomycetes</taxon>
        <taxon>Micrococcales</taxon>
        <taxon>Intrasporangiaceae</taxon>
        <taxon>Phycicoccus</taxon>
    </lineage>
</organism>
<sequence>MAKSRARTVAYVGALARAARLATKPGGPSLGDRAVAVPRMVKAIRSGDYTGTSMAKLGLLLAGTAYVASPVDLMPEAVLGVLGLADDAMVLGWVATTLVEETEKFLDWESTVGSAGGADTVPSDVVD</sequence>
<evidence type="ECO:0000259" key="5">
    <source>
        <dbReference type="Pfam" id="PF06803"/>
    </source>
</evidence>
<dbReference type="Proteomes" id="UP000677016">
    <property type="component" value="Unassembled WGS sequence"/>
</dbReference>
<evidence type="ECO:0000256" key="2">
    <source>
        <dbReference type="ARBA" id="ARBA00022692"/>
    </source>
</evidence>
<feature type="domain" description="DUF1232" evidence="5">
    <location>
        <begin position="58"/>
        <end position="93"/>
    </location>
</feature>
<keyword evidence="7" id="KW-1185">Reference proteome</keyword>
<evidence type="ECO:0000256" key="3">
    <source>
        <dbReference type="ARBA" id="ARBA00022989"/>
    </source>
</evidence>
<dbReference type="GO" id="GO:0012505">
    <property type="term" value="C:endomembrane system"/>
    <property type="evidence" value="ECO:0007669"/>
    <property type="project" value="UniProtKB-SubCell"/>
</dbReference>
<dbReference type="InterPro" id="IPR010652">
    <property type="entry name" value="DUF1232"/>
</dbReference>
<gene>
    <name evidence="6" type="ORF">KC207_13990</name>
</gene>
<proteinExistence type="predicted"/>
<keyword evidence="2" id="KW-0812">Transmembrane</keyword>
<evidence type="ECO:0000313" key="7">
    <source>
        <dbReference type="Proteomes" id="UP000677016"/>
    </source>
</evidence>
<name>A0A941DA97_9MICO</name>
<evidence type="ECO:0000256" key="4">
    <source>
        <dbReference type="ARBA" id="ARBA00023136"/>
    </source>
</evidence>